<accession>A0A4R2MY00</accession>
<dbReference type="EMBL" id="SLXD01000001">
    <property type="protein sequence ID" value="TCP05723.1"/>
    <property type="molecule type" value="Genomic_DNA"/>
</dbReference>
<reference evidence="1 2" key="1">
    <citation type="submission" date="2019-03" db="EMBL/GenBank/DDBJ databases">
        <title>Genomic Encyclopedia of Type Strains, Phase IV (KMG-IV): sequencing the most valuable type-strain genomes for metagenomic binning, comparative biology and taxonomic classification.</title>
        <authorList>
            <person name="Goeker M."/>
        </authorList>
    </citation>
    <scope>NUCLEOTIDE SEQUENCE [LARGE SCALE GENOMIC DNA]</scope>
    <source>
        <strain evidence="1 2">DSM 1709</strain>
    </source>
</reference>
<dbReference type="RefSeq" id="WP_132644704.1">
    <property type="nucleotide sequence ID" value="NZ_NRRI01000002.1"/>
</dbReference>
<comment type="caution">
    <text evidence="1">The sequence shown here is derived from an EMBL/GenBank/DDBJ whole genome shotgun (WGS) entry which is preliminary data.</text>
</comment>
<dbReference type="Proteomes" id="UP000295106">
    <property type="component" value="Unassembled WGS sequence"/>
</dbReference>
<dbReference type="AlphaFoldDB" id="A0A4R2MY00"/>
<dbReference type="OrthoDB" id="9156125at2"/>
<evidence type="ECO:0000313" key="1">
    <source>
        <dbReference type="EMBL" id="TCP05723.1"/>
    </source>
</evidence>
<proteinExistence type="predicted"/>
<gene>
    <name evidence="1" type="ORF">EV684_101597</name>
</gene>
<name>A0A4R2MY00_RUBGE</name>
<evidence type="ECO:0000313" key="2">
    <source>
        <dbReference type="Proteomes" id="UP000295106"/>
    </source>
</evidence>
<organism evidence="1 2">
    <name type="scientific">Rubrivivax gelatinosus</name>
    <name type="common">Rhodocyclus gelatinosus</name>
    <name type="synonym">Rhodopseudomonas gelatinosa</name>
    <dbReference type="NCBI Taxonomy" id="28068"/>
    <lineage>
        <taxon>Bacteria</taxon>
        <taxon>Pseudomonadati</taxon>
        <taxon>Pseudomonadota</taxon>
        <taxon>Betaproteobacteria</taxon>
        <taxon>Burkholderiales</taxon>
        <taxon>Sphaerotilaceae</taxon>
        <taxon>Rubrivivax</taxon>
    </lineage>
</organism>
<sequence>MSRRPQFRHTREELLHRMELRQARRRHLTPDQVKALALAHLTNVDAIARGQADAGVLWDLAEAALQWSLVADALRQQHPDNADLEEAAVGMRQHLDTAIGVVKRWSATGRIVFRGPELTQAREAIDWMDALAETVDQLTAIACAMQCQRMLDPLKKAHPAPAARRSELAEAA</sequence>
<protein>
    <submittedName>
        <fullName evidence="1">Uncharacterized protein</fullName>
    </submittedName>
</protein>